<organism evidence="2 3">
    <name type="scientific">Candidatus Nitrotoga arctica</name>
    <dbReference type="NCBI Taxonomy" id="453162"/>
    <lineage>
        <taxon>Bacteria</taxon>
        <taxon>Pseudomonadati</taxon>
        <taxon>Pseudomonadota</taxon>
        <taxon>Betaproteobacteria</taxon>
        <taxon>Nitrosomonadales</taxon>
        <taxon>Gallionellaceae</taxon>
        <taxon>Candidatus Nitrotoga</taxon>
    </lineage>
</organism>
<accession>A0ABN8AMM4</accession>
<proteinExistence type="predicted"/>
<dbReference type="PANTHER" id="PTHR46844:SF1">
    <property type="entry name" value="SLR5058 PROTEIN"/>
    <property type="match status" value="1"/>
</dbReference>
<dbReference type="InterPro" id="IPR007111">
    <property type="entry name" value="NACHT_NTPase"/>
</dbReference>
<evidence type="ECO:0000313" key="3">
    <source>
        <dbReference type="Proteomes" id="UP000839052"/>
    </source>
</evidence>
<feature type="domain" description="NACHT" evidence="1">
    <location>
        <begin position="95"/>
        <end position="212"/>
    </location>
</feature>
<dbReference type="RefSeq" id="WP_239796003.1">
    <property type="nucleotide sequence ID" value="NZ_OU912926.1"/>
</dbReference>
<dbReference type="SUPFAM" id="SSF52540">
    <property type="entry name" value="P-loop containing nucleoside triphosphate hydrolases"/>
    <property type="match status" value="1"/>
</dbReference>
<dbReference type="EMBL" id="OU912926">
    <property type="protein sequence ID" value="CAG9931988.1"/>
    <property type="molecule type" value="Genomic_DNA"/>
</dbReference>
<evidence type="ECO:0000313" key="2">
    <source>
        <dbReference type="EMBL" id="CAG9931988.1"/>
    </source>
</evidence>
<dbReference type="Gene3D" id="3.40.50.300">
    <property type="entry name" value="P-loop containing nucleotide triphosphate hydrolases"/>
    <property type="match status" value="1"/>
</dbReference>
<gene>
    <name evidence="2" type="ORF">NTG6680_0735</name>
</gene>
<dbReference type="InterPro" id="IPR027417">
    <property type="entry name" value="P-loop_NTPase"/>
</dbReference>
<sequence length="611" mass="69958">MNTLAIAASVAALTLPLKDLYETGKHKFQEQLAKWNNAKNIKSLVLKVTAYEQVMTIWQREKKVKLSNFYYPSKVTFSTGVTKAITSLRDLPQKGALVIQGTVGQGKSIFLRYLCIQELSKSTGRIPIFFELRKLDQGLDIEKALLNTLESLGFEVTDALFDHYAASGKLVILLDGFDEIEESLVKNAITSLESWAVRYPQMQFIITSRPGGEIQKSSYFSIIQLAPLNADEHKAFLTKIGVKGPTLNHLLVAIEASPIEIRGLLTTPLLLTLLVLVYQSEGVIPNELPEFFNLLFTTVFVRHDRTKPAFTRKHKSGLNDKKLEQFFEAFCFAVMKQKFTVNLKKEQFQLAFDDAIKFSGKTCVIDGFVHDIIKVACLLQEDGLYTSFVHKSLLDYYPAAFIKSCTDEQSIKIYNVIAPLWRQWQHVLGFLSYIDKYRFTKYFAIPTIETFLDSYGVVNGQVTLENANTFIEKTFTTETHFSYVQEAETKEFVQKTFGQFFPQEMYFLKDIHWWVLEIHLLHKLPMLECAFTKTVEDGEERFIVFWKDLLLKPNMLNKLEQKAMNLLNELNSFLNEYKIFIKDEADKADLLSQFDSLISANTVSKGNMSLI</sequence>
<keyword evidence="3" id="KW-1185">Reference proteome</keyword>
<dbReference type="PROSITE" id="PS50837">
    <property type="entry name" value="NACHT"/>
    <property type="match status" value="1"/>
</dbReference>
<evidence type="ECO:0000259" key="1">
    <source>
        <dbReference type="PROSITE" id="PS50837"/>
    </source>
</evidence>
<dbReference type="PANTHER" id="PTHR46844">
    <property type="entry name" value="SLR5058 PROTEIN"/>
    <property type="match status" value="1"/>
</dbReference>
<protein>
    <submittedName>
        <fullName evidence="2">NACHT domain-containing protein</fullName>
    </submittedName>
</protein>
<name>A0ABN8AMM4_9PROT</name>
<dbReference type="Pfam" id="PF05729">
    <property type="entry name" value="NACHT"/>
    <property type="match status" value="1"/>
</dbReference>
<dbReference type="Proteomes" id="UP000839052">
    <property type="component" value="Chromosome"/>
</dbReference>
<reference evidence="2 3" key="1">
    <citation type="submission" date="2021-10" db="EMBL/GenBank/DDBJ databases">
        <authorList>
            <person name="Koch H."/>
        </authorList>
    </citation>
    <scope>NUCLEOTIDE SEQUENCE [LARGE SCALE GENOMIC DNA]</scope>
    <source>
        <strain evidence="2">6680</strain>
    </source>
</reference>